<dbReference type="GeneID" id="92010064"/>
<proteinExistence type="predicted"/>
<gene>
    <name evidence="1" type="ORF">SLS55_005979</name>
</gene>
<dbReference type="EMBL" id="JAJVCZ030000006">
    <property type="protein sequence ID" value="KAL0258485.1"/>
    <property type="molecule type" value="Genomic_DNA"/>
</dbReference>
<comment type="caution">
    <text evidence="1">The sequence shown here is derived from an EMBL/GenBank/DDBJ whole genome shotgun (WGS) entry which is preliminary data.</text>
</comment>
<organism evidence="1 2">
    <name type="scientific">Diplodia seriata</name>
    <dbReference type="NCBI Taxonomy" id="420778"/>
    <lineage>
        <taxon>Eukaryota</taxon>
        <taxon>Fungi</taxon>
        <taxon>Dikarya</taxon>
        <taxon>Ascomycota</taxon>
        <taxon>Pezizomycotina</taxon>
        <taxon>Dothideomycetes</taxon>
        <taxon>Dothideomycetes incertae sedis</taxon>
        <taxon>Botryosphaeriales</taxon>
        <taxon>Botryosphaeriaceae</taxon>
        <taxon>Diplodia</taxon>
    </lineage>
</organism>
<reference evidence="1 2" key="1">
    <citation type="submission" date="2024-02" db="EMBL/GenBank/DDBJ databases">
        <title>De novo assembly and annotation of 12 fungi associated with fruit tree decline syndrome in Ontario, Canada.</title>
        <authorList>
            <person name="Sulman M."/>
            <person name="Ellouze W."/>
            <person name="Ilyukhin E."/>
        </authorList>
    </citation>
    <scope>NUCLEOTIDE SEQUENCE [LARGE SCALE GENOMIC DNA]</scope>
    <source>
        <strain evidence="1 2">FDS-637</strain>
    </source>
</reference>
<evidence type="ECO:0000313" key="2">
    <source>
        <dbReference type="Proteomes" id="UP001430584"/>
    </source>
</evidence>
<accession>A0ABR3CCV4</accession>
<protein>
    <recommendedName>
        <fullName evidence="3">F-box domain-containing protein</fullName>
    </recommendedName>
</protein>
<name>A0ABR3CCV4_9PEZI</name>
<evidence type="ECO:0008006" key="3">
    <source>
        <dbReference type="Google" id="ProtNLM"/>
    </source>
</evidence>
<evidence type="ECO:0000313" key="1">
    <source>
        <dbReference type="EMBL" id="KAL0258485.1"/>
    </source>
</evidence>
<keyword evidence="2" id="KW-1185">Reference proteome</keyword>
<dbReference type="Proteomes" id="UP001430584">
    <property type="component" value="Unassembled WGS sequence"/>
</dbReference>
<dbReference type="RefSeq" id="XP_066631514.1">
    <property type="nucleotide sequence ID" value="XM_066777419.1"/>
</dbReference>
<sequence>MSGSGLSLNDMPGDILMAIAEAVARISVENRGASNEICSLSCVNKRLYAHAIKHVFRVINAQKKRNFSEDSPYTGMPPVALQHTRYLALGFPPQRPFEKNTGIRIYPSVATQFIAILSTAKNVKVVTIHAPVDVIDSFETQTELLRANFPSVVELHYYPHLDDMYHSPILPTLFPNVTTLVGLGFGYYEVTPMLEPIILPYLVDLFNRHQLPQLKHLQLHVDFCTKLLESLPAMGSRLETLVVDSSGPAYHWDASWLFARRLVDLLNANVCLKNISLPMWSGRIDNSPREKLSILQLLYERCPRIEVVSLDYESFYELRRRSTKFTEVELVQKVHNTASSVHRNKRALFWMRYLEPANPHQKVRMAADGVMSVVDINPILETPVLVDYPWEEPEDEY</sequence>